<sequence>MADWTNRVEGNWNQFSGKVKEQWGKLTDDDLTQINGNRQQLEGRIQELYGTDRETAKRQVDEWYQNQA</sequence>
<dbReference type="InterPro" id="IPR050423">
    <property type="entry name" value="UPF0337_stress_rsp"/>
</dbReference>
<gene>
    <name evidence="3" type="ORF">GCM10009093_25560</name>
</gene>
<reference evidence="4" key="1">
    <citation type="journal article" date="2019" name="Int. J. Syst. Evol. Microbiol.">
        <title>The Global Catalogue of Microorganisms (GCM) 10K type strain sequencing project: providing services to taxonomists for standard genome sequencing and annotation.</title>
        <authorList>
            <consortium name="The Broad Institute Genomics Platform"/>
            <consortium name="The Broad Institute Genome Sequencing Center for Infectious Disease"/>
            <person name="Wu L."/>
            <person name="Ma J."/>
        </authorList>
    </citation>
    <scope>NUCLEOTIDE SEQUENCE [LARGE SCALE GENOMIC DNA]</scope>
    <source>
        <strain evidence="4">JCM 13476</strain>
    </source>
</reference>
<protein>
    <submittedName>
        <fullName evidence="3">CsbD family protein</fullName>
    </submittedName>
</protein>
<dbReference type="RefSeq" id="WP_167178285.1">
    <property type="nucleotide sequence ID" value="NZ_BAAAEJ010000009.1"/>
</dbReference>
<accession>A0ABP3ICK9</accession>
<proteinExistence type="inferred from homology"/>
<dbReference type="Pfam" id="PF05532">
    <property type="entry name" value="CsbD"/>
    <property type="match status" value="1"/>
</dbReference>
<dbReference type="Proteomes" id="UP001500791">
    <property type="component" value="Unassembled WGS sequence"/>
</dbReference>
<dbReference type="SUPFAM" id="SSF69047">
    <property type="entry name" value="Hypothetical protein YjbJ"/>
    <property type="match status" value="1"/>
</dbReference>
<evidence type="ECO:0000259" key="2">
    <source>
        <dbReference type="Pfam" id="PF05532"/>
    </source>
</evidence>
<evidence type="ECO:0000313" key="3">
    <source>
        <dbReference type="EMBL" id="GAA0397817.1"/>
    </source>
</evidence>
<dbReference type="Gene3D" id="1.10.1470.10">
    <property type="entry name" value="YjbJ"/>
    <property type="match status" value="1"/>
</dbReference>
<name>A0ABP3ICK9_9CAUL</name>
<dbReference type="InterPro" id="IPR036629">
    <property type="entry name" value="YjbJ_sf"/>
</dbReference>
<comment type="similarity">
    <text evidence="1">Belongs to the UPF0337 (CsbD) family.</text>
</comment>
<dbReference type="EMBL" id="BAAAEJ010000009">
    <property type="protein sequence ID" value="GAA0397817.1"/>
    <property type="molecule type" value="Genomic_DNA"/>
</dbReference>
<comment type="caution">
    <text evidence="3">The sequence shown here is derived from an EMBL/GenBank/DDBJ whole genome shotgun (WGS) entry which is preliminary data.</text>
</comment>
<dbReference type="PANTHER" id="PTHR34977:SF1">
    <property type="entry name" value="UPF0337 PROTEIN YJBJ"/>
    <property type="match status" value="1"/>
</dbReference>
<dbReference type="InterPro" id="IPR008462">
    <property type="entry name" value="CsbD"/>
</dbReference>
<dbReference type="PANTHER" id="PTHR34977">
    <property type="entry name" value="UPF0337 PROTEIN YJBJ"/>
    <property type="match status" value="1"/>
</dbReference>
<organism evidence="3 4">
    <name type="scientific">Brevundimonas terrae</name>
    <dbReference type="NCBI Taxonomy" id="363631"/>
    <lineage>
        <taxon>Bacteria</taxon>
        <taxon>Pseudomonadati</taxon>
        <taxon>Pseudomonadota</taxon>
        <taxon>Alphaproteobacteria</taxon>
        <taxon>Caulobacterales</taxon>
        <taxon>Caulobacteraceae</taxon>
        <taxon>Brevundimonas</taxon>
    </lineage>
</organism>
<evidence type="ECO:0000256" key="1">
    <source>
        <dbReference type="ARBA" id="ARBA00009129"/>
    </source>
</evidence>
<dbReference type="PIRSF" id="PIRSF039008">
    <property type="entry name" value="YjbJ"/>
    <property type="match status" value="1"/>
</dbReference>
<dbReference type="InterPro" id="IPR026042">
    <property type="entry name" value="YjbJ"/>
</dbReference>
<evidence type="ECO:0000313" key="4">
    <source>
        <dbReference type="Proteomes" id="UP001500791"/>
    </source>
</evidence>
<feature type="domain" description="CsbD-like" evidence="2">
    <location>
        <begin position="6"/>
        <end position="58"/>
    </location>
</feature>
<keyword evidence="4" id="KW-1185">Reference proteome</keyword>